<proteinExistence type="predicted"/>
<dbReference type="AlphaFoldDB" id="A0A4Q2L5L5"/>
<sequence length="238" mass="25978">MSSQHLADRVDRSEPYSSVGIAPFVVLFVCTGNICRSPMAETLFADRLERSIRSSWPKGTAGVDALWAGSKPFVVRSAGTAIDAALEQPSEVAEQLQRLGAPIVPHTTRALTAELLDDVDLVIGMTREHRRAAVKLAPRLVTKAFTLVEYARIVDSFRALPVDASTPQFEAPDVATFLRLTSTRASRRRGMVPPPSDAKAFDITDPYRRKADVYAAVADTISKSVDDIVNALTELARR</sequence>
<dbReference type="RefSeq" id="WP_129519764.1">
    <property type="nucleotide sequence ID" value="NZ_SDPN01000006.1"/>
</dbReference>
<organism evidence="2 3">
    <name type="scientific">Agromyces albus</name>
    <dbReference type="NCBI Taxonomy" id="205332"/>
    <lineage>
        <taxon>Bacteria</taxon>
        <taxon>Bacillati</taxon>
        <taxon>Actinomycetota</taxon>
        <taxon>Actinomycetes</taxon>
        <taxon>Micrococcales</taxon>
        <taxon>Microbacteriaceae</taxon>
        <taxon>Agromyces</taxon>
    </lineage>
</organism>
<dbReference type="PANTHER" id="PTHR11717">
    <property type="entry name" value="LOW MOLECULAR WEIGHT PROTEIN TYROSINE PHOSPHATASE"/>
    <property type="match status" value="1"/>
</dbReference>
<comment type="caution">
    <text evidence="2">The sequence shown here is derived from an EMBL/GenBank/DDBJ whole genome shotgun (WGS) entry which is preliminary data.</text>
</comment>
<protein>
    <recommendedName>
        <fullName evidence="1">Phosphotyrosine protein phosphatase I domain-containing protein</fullName>
    </recommendedName>
</protein>
<name>A0A4Q2L5L5_9MICO</name>
<dbReference type="OrthoDB" id="9784339at2"/>
<dbReference type="InterPro" id="IPR036196">
    <property type="entry name" value="Ptyr_pPase_sf"/>
</dbReference>
<dbReference type="InterPro" id="IPR050438">
    <property type="entry name" value="LMW_PTPase"/>
</dbReference>
<dbReference type="Proteomes" id="UP000293865">
    <property type="component" value="Unassembled WGS sequence"/>
</dbReference>
<evidence type="ECO:0000259" key="1">
    <source>
        <dbReference type="SMART" id="SM00226"/>
    </source>
</evidence>
<dbReference type="GO" id="GO:0004725">
    <property type="term" value="F:protein tyrosine phosphatase activity"/>
    <property type="evidence" value="ECO:0007669"/>
    <property type="project" value="TreeGrafter"/>
</dbReference>
<dbReference type="InterPro" id="IPR023485">
    <property type="entry name" value="Ptyr_pPase"/>
</dbReference>
<feature type="domain" description="Phosphotyrosine protein phosphatase I" evidence="1">
    <location>
        <begin position="24"/>
        <end position="231"/>
    </location>
</feature>
<dbReference type="Pfam" id="PF01451">
    <property type="entry name" value="LMWPc"/>
    <property type="match status" value="2"/>
</dbReference>
<reference evidence="2 3" key="1">
    <citation type="submission" date="2019-01" db="EMBL/GenBank/DDBJ databases">
        <title>Agromyces.</title>
        <authorList>
            <person name="Li J."/>
        </authorList>
    </citation>
    <scope>NUCLEOTIDE SEQUENCE [LARGE SCALE GENOMIC DNA]</scope>
    <source>
        <strain evidence="2 3">DSM 15934</strain>
    </source>
</reference>
<evidence type="ECO:0000313" key="3">
    <source>
        <dbReference type="Proteomes" id="UP000293865"/>
    </source>
</evidence>
<accession>A0A4Q2L5L5</accession>
<dbReference type="Gene3D" id="3.40.50.2300">
    <property type="match status" value="1"/>
</dbReference>
<dbReference type="EMBL" id="SDPN01000006">
    <property type="protein sequence ID" value="RXZ72210.1"/>
    <property type="molecule type" value="Genomic_DNA"/>
</dbReference>
<dbReference type="PANTHER" id="PTHR11717:SF31">
    <property type="entry name" value="LOW MOLECULAR WEIGHT PROTEIN-TYROSINE-PHOSPHATASE ETP-RELATED"/>
    <property type="match status" value="1"/>
</dbReference>
<evidence type="ECO:0000313" key="2">
    <source>
        <dbReference type="EMBL" id="RXZ72210.1"/>
    </source>
</evidence>
<keyword evidence="3" id="KW-1185">Reference proteome</keyword>
<gene>
    <name evidence="2" type="ORF">ESP51_04825</name>
</gene>
<dbReference type="SMART" id="SM00226">
    <property type="entry name" value="LMWPc"/>
    <property type="match status" value="1"/>
</dbReference>
<dbReference type="SUPFAM" id="SSF52788">
    <property type="entry name" value="Phosphotyrosine protein phosphatases I"/>
    <property type="match status" value="1"/>
</dbReference>